<protein>
    <submittedName>
        <fullName evidence="2">Uncharacterized protein</fullName>
    </submittedName>
</protein>
<proteinExistence type="predicted"/>
<evidence type="ECO:0000313" key="2">
    <source>
        <dbReference type="EMBL" id="EIP84951.1"/>
    </source>
</evidence>
<name>A0ABN0FYK5_9BURK</name>
<gene>
    <name evidence="2" type="ORF">A33K_18545</name>
</gene>
<accession>A0ABN0FYK5</accession>
<keyword evidence="3" id="KW-1185">Reference proteome</keyword>
<sequence>MTLLQAGSEACLTFFHVSLQKNGSGVTGHRVKAARGLCCYRTVHGATGGARQPDVMPAAIRTSAPREICETAFAMRRAWRRACRRHRDRPPSKRSSVSIKRFATKNQFAIFNGTTCRIDERAARRAACSARSRGPPIRPARERAPACAP</sequence>
<reference evidence="3" key="1">
    <citation type="journal article" date="2012" name="J. Bacteriol.">
        <title>Revised Genome Sequence of Burkholderia thailandensis MSMB43 with Improved Annotation.</title>
        <authorList>
            <person name="Zhuo Y."/>
            <person name="Liu L."/>
            <person name="Wang Q."/>
            <person name="Liu X."/>
            <person name="Ren B."/>
            <person name="Liu M."/>
            <person name="Ni P."/>
            <person name="Cheng Y.Q."/>
            <person name="Zhang L."/>
        </authorList>
    </citation>
    <scope>NUCLEOTIDE SEQUENCE [LARGE SCALE GENOMIC DNA]</scope>
    <source>
        <strain evidence="3">MSMB43</strain>
    </source>
</reference>
<organism evidence="2 3">
    <name type="scientific">Burkholderia humptydooensis MSMB43</name>
    <dbReference type="NCBI Taxonomy" id="441157"/>
    <lineage>
        <taxon>Bacteria</taxon>
        <taxon>Pseudomonadati</taxon>
        <taxon>Pseudomonadota</taxon>
        <taxon>Betaproteobacteria</taxon>
        <taxon>Burkholderiales</taxon>
        <taxon>Burkholderiaceae</taxon>
        <taxon>Burkholderia</taxon>
        <taxon>pseudomallei group</taxon>
    </lineage>
</organism>
<feature type="region of interest" description="Disordered" evidence="1">
    <location>
        <begin position="128"/>
        <end position="149"/>
    </location>
</feature>
<dbReference type="Proteomes" id="UP000004682">
    <property type="component" value="Unassembled WGS sequence"/>
</dbReference>
<feature type="compositionally biased region" description="Basic and acidic residues" evidence="1">
    <location>
        <begin position="139"/>
        <end position="149"/>
    </location>
</feature>
<evidence type="ECO:0000313" key="3">
    <source>
        <dbReference type="Proteomes" id="UP000004682"/>
    </source>
</evidence>
<evidence type="ECO:0000256" key="1">
    <source>
        <dbReference type="SAM" id="MobiDB-lite"/>
    </source>
</evidence>
<dbReference type="EMBL" id="JH692070">
    <property type="protein sequence ID" value="EIP84951.1"/>
    <property type="molecule type" value="Genomic_DNA"/>
</dbReference>